<evidence type="ECO:0000313" key="4">
    <source>
        <dbReference type="EMBL" id="KAJ7357296.1"/>
    </source>
</evidence>
<dbReference type="Proteomes" id="UP001218218">
    <property type="component" value="Unassembled WGS sequence"/>
</dbReference>
<evidence type="ECO:0000313" key="5">
    <source>
        <dbReference type="Proteomes" id="UP001218218"/>
    </source>
</evidence>
<organism evidence="4 5">
    <name type="scientific">Mycena albidolilacea</name>
    <dbReference type="NCBI Taxonomy" id="1033008"/>
    <lineage>
        <taxon>Eukaryota</taxon>
        <taxon>Fungi</taxon>
        <taxon>Dikarya</taxon>
        <taxon>Basidiomycota</taxon>
        <taxon>Agaricomycotina</taxon>
        <taxon>Agaricomycetes</taxon>
        <taxon>Agaricomycetidae</taxon>
        <taxon>Agaricales</taxon>
        <taxon>Marasmiineae</taxon>
        <taxon>Mycenaceae</taxon>
        <taxon>Mycena</taxon>
    </lineage>
</organism>
<dbReference type="CDD" id="cd12087">
    <property type="entry name" value="TM_EGFR-like"/>
    <property type="match status" value="1"/>
</dbReference>
<keyword evidence="3" id="KW-0732">Signal</keyword>
<gene>
    <name evidence="4" type="ORF">DFH08DRAFT_851577</name>
</gene>
<comment type="caution">
    <text evidence="4">The sequence shown here is derived from an EMBL/GenBank/DDBJ whole genome shotgun (WGS) entry which is preliminary data.</text>
</comment>
<feature type="compositionally biased region" description="Polar residues" evidence="1">
    <location>
        <begin position="438"/>
        <end position="448"/>
    </location>
</feature>
<evidence type="ECO:0000256" key="1">
    <source>
        <dbReference type="SAM" id="MobiDB-lite"/>
    </source>
</evidence>
<dbReference type="AlphaFoldDB" id="A0AAD7AG05"/>
<feature type="compositionally biased region" description="Polar residues" evidence="1">
    <location>
        <begin position="309"/>
        <end position="331"/>
    </location>
</feature>
<keyword evidence="2" id="KW-0472">Membrane</keyword>
<feature type="compositionally biased region" description="Basic and acidic residues" evidence="1">
    <location>
        <begin position="376"/>
        <end position="391"/>
    </location>
</feature>
<feature type="region of interest" description="Disordered" evidence="1">
    <location>
        <begin position="282"/>
        <end position="454"/>
    </location>
</feature>
<evidence type="ECO:0000256" key="3">
    <source>
        <dbReference type="SAM" id="SignalP"/>
    </source>
</evidence>
<sequence length="454" mass="47820">MTLLYTLLLLSCLPSFVAPAFTFTSTTPTQCDNLQITWTGGSGAGYYLSIIPVFGVPQNISISSTNVNDSFSTPLALKASDQAVFTLSDSNGFGSGGSTDVLRVGSSLGGTCNTTAPDLAYTFGSVDSAPVQCQPYQVTDYSKATAPVTLIGVIPGGDSFVLNIPAAKTTFAWTANVFNGTQIIFLMLDAQGRSGGSYLTTVALSGDSSCINDQSPSSTTPASGSTSTSTSTSSSSPSASSAVPATPKSNVGAIAGSVLGALIFLAVLITLGLFFLRQRQEKKNSRMAGGNEFRRSRPLNPSELDLTYDPQQQHSNTSPFMSASTPTSAFNQLPPFQGASQPPMHYQPHSQYLGSRLPESENPFAPTTQSTSHNVHNTDVDPFMERERESDSTSAGQRKSGMAGFGGYKPSRYVMHTDAEDEDLAPNDDGVIELPPQYSASRAPRSNTFPPPPL</sequence>
<feature type="signal peptide" evidence="3">
    <location>
        <begin position="1"/>
        <end position="19"/>
    </location>
</feature>
<keyword evidence="2" id="KW-0812">Transmembrane</keyword>
<keyword evidence="2" id="KW-1133">Transmembrane helix</keyword>
<protein>
    <submittedName>
        <fullName evidence="4">Uncharacterized protein</fullName>
    </submittedName>
</protein>
<feature type="region of interest" description="Disordered" evidence="1">
    <location>
        <begin position="210"/>
        <end position="247"/>
    </location>
</feature>
<reference evidence="4" key="1">
    <citation type="submission" date="2023-03" db="EMBL/GenBank/DDBJ databases">
        <title>Massive genome expansion in bonnet fungi (Mycena s.s.) driven by repeated elements and novel gene families across ecological guilds.</title>
        <authorList>
            <consortium name="Lawrence Berkeley National Laboratory"/>
            <person name="Harder C.B."/>
            <person name="Miyauchi S."/>
            <person name="Viragh M."/>
            <person name="Kuo A."/>
            <person name="Thoen E."/>
            <person name="Andreopoulos B."/>
            <person name="Lu D."/>
            <person name="Skrede I."/>
            <person name="Drula E."/>
            <person name="Henrissat B."/>
            <person name="Morin E."/>
            <person name="Kohler A."/>
            <person name="Barry K."/>
            <person name="LaButti K."/>
            <person name="Morin E."/>
            <person name="Salamov A."/>
            <person name="Lipzen A."/>
            <person name="Mereny Z."/>
            <person name="Hegedus B."/>
            <person name="Baldrian P."/>
            <person name="Stursova M."/>
            <person name="Weitz H."/>
            <person name="Taylor A."/>
            <person name="Grigoriev I.V."/>
            <person name="Nagy L.G."/>
            <person name="Martin F."/>
            <person name="Kauserud H."/>
        </authorList>
    </citation>
    <scope>NUCLEOTIDE SEQUENCE</scope>
    <source>
        <strain evidence="4">CBHHK002</strain>
    </source>
</reference>
<evidence type="ECO:0000256" key="2">
    <source>
        <dbReference type="SAM" id="Phobius"/>
    </source>
</evidence>
<dbReference type="EMBL" id="JARIHO010000008">
    <property type="protein sequence ID" value="KAJ7357296.1"/>
    <property type="molecule type" value="Genomic_DNA"/>
</dbReference>
<accession>A0AAD7AG05</accession>
<feature type="compositionally biased region" description="Low complexity" evidence="1">
    <location>
        <begin position="215"/>
        <end position="247"/>
    </location>
</feature>
<keyword evidence="5" id="KW-1185">Reference proteome</keyword>
<feature type="compositionally biased region" description="Polar residues" evidence="1">
    <location>
        <begin position="365"/>
        <end position="375"/>
    </location>
</feature>
<feature type="chain" id="PRO_5042269151" evidence="3">
    <location>
        <begin position="20"/>
        <end position="454"/>
    </location>
</feature>
<proteinExistence type="predicted"/>
<feature type="transmembrane region" description="Helical" evidence="2">
    <location>
        <begin position="251"/>
        <end position="276"/>
    </location>
</feature>
<name>A0AAD7AG05_9AGAR</name>